<name>A0A060T694_BLAAD</name>
<feature type="compositionally biased region" description="Basic and acidic residues" evidence="1">
    <location>
        <begin position="136"/>
        <end position="150"/>
    </location>
</feature>
<feature type="region of interest" description="Disordered" evidence="1">
    <location>
        <begin position="136"/>
        <end position="162"/>
    </location>
</feature>
<keyword evidence="2" id="KW-0812">Transmembrane</keyword>
<evidence type="ECO:0000256" key="2">
    <source>
        <dbReference type="SAM" id="Phobius"/>
    </source>
</evidence>
<evidence type="ECO:0000256" key="1">
    <source>
        <dbReference type="SAM" id="MobiDB-lite"/>
    </source>
</evidence>
<sequence>MNPINENYVGINCLNLFFIMFRAASRQARVSAGRLYSTASPSSTNSSKKDLVTFAVVLVGAVGAGSVLAKSKSKPKESHSSEHLIPASEEEIRRQYERDVAERLLEMKNRPASAARSAISLNEDVSKLMLKRSLKHSKDREYYPDRRLQEMDLSGLGERDAN</sequence>
<evidence type="ECO:0000313" key="3">
    <source>
        <dbReference type="EMBL" id="CDP36304.1"/>
    </source>
</evidence>
<gene>
    <name evidence="3" type="ORF">GNLVRS02_ARAD1B09878g</name>
</gene>
<reference evidence="3" key="2">
    <citation type="submission" date="2014-06" db="EMBL/GenBank/DDBJ databases">
        <title>The complete genome of Blastobotrys (Arxula) adeninivorans LS3 - a yeast of biotechnological interest.</title>
        <authorList>
            <person name="Kunze G."/>
            <person name="Gaillardin C."/>
            <person name="Czernicka M."/>
            <person name="Durrens P."/>
            <person name="Martin T."/>
            <person name="Boer E."/>
            <person name="Gabaldon T."/>
            <person name="Cruz J."/>
            <person name="Talla E."/>
            <person name="Marck C."/>
            <person name="Goffeau A."/>
            <person name="Barbe V."/>
            <person name="Baret P."/>
            <person name="Baronian K."/>
            <person name="Beier S."/>
            <person name="Bleykasten C."/>
            <person name="Bode R."/>
            <person name="Casaregola S."/>
            <person name="Despons L."/>
            <person name="Fairhead C."/>
            <person name="Giersberg M."/>
            <person name="Gierski P."/>
            <person name="Hahnel U."/>
            <person name="Hartmann A."/>
            <person name="Jankowska D."/>
            <person name="Jubin C."/>
            <person name="Jung P."/>
            <person name="Lafontaine I."/>
            <person name="Leh-Louis V."/>
            <person name="Lemaire M."/>
            <person name="Marcet-Houben M."/>
            <person name="Mascher M."/>
            <person name="Morel G."/>
            <person name="Richard G.-F."/>
            <person name="Riechen J."/>
            <person name="Sacerdot C."/>
            <person name="Sarkar A."/>
            <person name="Savel G."/>
            <person name="Schacherer J."/>
            <person name="Sherman D."/>
            <person name="Straub M.-L."/>
            <person name="Stein N."/>
            <person name="Thierry A."/>
            <person name="Trautwein-Schult A."/>
            <person name="Westhof E."/>
            <person name="Worch S."/>
            <person name="Dujon B."/>
            <person name="Souciet J.-L."/>
            <person name="Wincker P."/>
            <person name="Scholz U."/>
            <person name="Neuveglise N."/>
        </authorList>
    </citation>
    <scope>NUCLEOTIDE SEQUENCE</scope>
    <source>
        <strain evidence="3">LS3</strain>
    </source>
</reference>
<accession>A0A060T694</accession>
<protein>
    <submittedName>
        <fullName evidence="3">ARAD1B09878p</fullName>
    </submittedName>
</protein>
<keyword evidence="2" id="KW-1133">Transmembrane helix</keyword>
<feature type="transmembrane region" description="Helical" evidence="2">
    <location>
        <begin position="51"/>
        <end position="69"/>
    </location>
</feature>
<feature type="region of interest" description="Disordered" evidence="1">
    <location>
        <begin position="68"/>
        <end position="92"/>
    </location>
</feature>
<dbReference type="AlphaFoldDB" id="A0A060T694"/>
<reference evidence="3" key="1">
    <citation type="submission" date="2014-02" db="EMBL/GenBank/DDBJ databases">
        <authorList>
            <person name="Genoscope - CEA"/>
        </authorList>
    </citation>
    <scope>NUCLEOTIDE SEQUENCE</scope>
    <source>
        <strain evidence="3">LS3</strain>
    </source>
</reference>
<proteinExistence type="predicted"/>
<keyword evidence="2" id="KW-0472">Membrane</keyword>
<dbReference type="EMBL" id="HG937692">
    <property type="protein sequence ID" value="CDP36304.1"/>
    <property type="molecule type" value="Genomic_DNA"/>
</dbReference>
<organism evidence="3">
    <name type="scientific">Blastobotrys adeninivorans</name>
    <name type="common">Yeast</name>
    <name type="synonym">Arxula adeninivorans</name>
    <dbReference type="NCBI Taxonomy" id="409370"/>
    <lineage>
        <taxon>Eukaryota</taxon>
        <taxon>Fungi</taxon>
        <taxon>Dikarya</taxon>
        <taxon>Ascomycota</taxon>
        <taxon>Saccharomycotina</taxon>
        <taxon>Dipodascomycetes</taxon>
        <taxon>Dipodascales</taxon>
        <taxon>Trichomonascaceae</taxon>
        <taxon>Blastobotrys</taxon>
    </lineage>
</organism>